<dbReference type="PANTHER" id="PTHR43408:SF1">
    <property type="entry name" value="FMN REDUCTASE (NADPH)"/>
    <property type="match status" value="1"/>
</dbReference>
<keyword evidence="2" id="KW-0288">FMN</keyword>
<dbReference type="Gene3D" id="3.40.50.360">
    <property type="match status" value="1"/>
</dbReference>
<keyword evidence="1" id="KW-0285">Flavoprotein</keyword>
<dbReference type="GO" id="GO:0052873">
    <property type="term" value="F:FMN reductase (NADPH) activity"/>
    <property type="evidence" value="ECO:0007669"/>
    <property type="project" value="UniProtKB-EC"/>
</dbReference>
<organism evidence="5 6">
    <name type="scientific">Kutzneria viridogrisea</name>
    <dbReference type="NCBI Taxonomy" id="47990"/>
    <lineage>
        <taxon>Bacteria</taxon>
        <taxon>Bacillati</taxon>
        <taxon>Actinomycetota</taxon>
        <taxon>Actinomycetes</taxon>
        <taxon>Pseudonocardiales</taxon>
        <taxon>Pseudonocardiaceae</taxon>
        <taxon>Kutzneria</taxon>
    </lineage>
</organism>
<keyword evidence="3 5" id="KW-0560">Oxidoreductase</keyword>
<keyword evidence="6" id="KW-1185">Reference proteome</keyword>
<name>A0ABR6BU51_9PSEU</name>
<dbReference type="SUPFAM" id="SSF52218">
    <property type="entry name" value="Flavoproteins"/>
    <property type="match status" value="1"/>
</dbReference>
<reference evidence="5 6" key="1">
    <citation type="submission" date="2020-08" db="EMBL/GenBank/DDBJ databases">
        <title>Genomic Encyclopedia of Archaeal and Bacterial Type Strains, Phase II (KMG-II): from individual species to whole genera.</title>
        <authorList>
            <person name="Goeker M."/>
        </authorList>
    </citation>
    <scope>NUCLEOTIDE SEQUENCE [LARGE SCALE GENOMIC DNA]</scope>
    <source>
        <strain evidence="5 6">DSM 43850</strain>
    </source>
</reference>
<accession>A0ABR6BU51</accession>
<feature type="domain" description="NADPH-dependent FMN reductase-like" evidence="4">
    <location>
        <begin position="3"/>
        <end position="141"/>
    </location>
</feature>
<evidence type="ECO:0000313" key="5">
    <source>
        <dbReference type="EMBL" id="MBA8930097.1"/>
    </source>
</evidence>
<evidence type="ECO:0000259" key="4">
    <source>
        <dbReference type="Pfam" id="PF03358"/>
    </source>
</evidence>
<dbReference type="InterPro" id="IPR005025">
    <property type="entry name" value="FMN_Rdtase-like_dom"/>
</dbReference>
<comment type="caution">
    <text evidence="5">The sequence shown here is derived from an EMBL/GenBank/DDBJ whole genome shotgun (WGS) entry which is preliminary data.</text>
</comment>
<dbReference type="InterPro" id="IPR029039">
    <property type="entry name" value="Flavoprotein-like_sf"/>
</dbReference>
<dbReference type="InterPro" id="IPR020048">
    <property type="entry name" value="NADPH-dep_FMN_reduc_SsuE"/>
</dbReference>
<proteinExistence type="predicted"/>
<protein>
    <submittedName>
        <fullName evidence="5">FMN reductase</fullName>
        <ecNumber evidence="5">1.5.1.38</ecNumber>
    </submittedName>
</protein>
<evidence type="ECO:0000256" key="3">
    <source>
        <dbReference type="ARBA" id="ARBA00023002"/>
    </source>
</evidence>
<dbReference type="EMBL" id="JACJID010000006">
    <property type="protein sequence ID" value="MBA8930097.1"/>
    <property type="molecule type" value="Genomic_DNA"/>
</dbReference>
<evidence type="ECO:0000313" key="6">
    <source>
        <dbReference type="Proteomes" id="UP000517916"/>
    </source>
</evidence>
<dbReference type="Pfam" id="PF03358">
    <property type="entry name" value="FMN_red"/>
    <property type="match status" value="1"/>
</dbReference>
<dbReference type="EC" id="1.5.1.38" evidence="5"/>
<gene>
    <name evidence="5" type="ORF">BC739_007330</name>
</gene>
<evidence type="ECO:0000256" key="2">
    <source>
        <dbReference type="ARBA" id="ARBA00022643"/>
    </source>
</evidence>
<dbReference type="NCBIfam" id="TIGR03567">
    <property type="entry name" value="FMN_reduc_SsuE"/>
    <property type="match status" value="1"/>
</dbReference>
<dbReference type="PANTHER" id="PTHR43408">
    <property type="entry name" value="FMN REDUCTASE (NADPH)"/>
    <property type="match status" value="1"/>
</dbReference>
<evidence type="ECO:0000256" key="1">
    <source>
        <dbReference type="ARBA" id="ARBA00022630"/>
    </source>
</evidence>
<dbReference type="Proteomes" id="UP000517916">
    <property type="component" value="Unassembled WGS sequence"/>
</dbReference>
<dbReference type="InterPro" id="IPR051814">
    <property type="entry name" value="NAD(P)H-dep_FMN_reductase"/>
</dbReference>
<sequence>MSTVLTLSGSPSPDSRTSVLLRHTQEWLVDQEHEVLTLHVRDLPTSALLVANTEHPAIRHALGLVRRADGLIVASPVYRAAYSGLVKAFLDLLPDGALAGKVVAPLATGGTQGHLVAMDYSLRPMLSAMGADNLVPGCFVLDRLIQLAGEGGAMDSSALAAVHVALSQFGAALGARHRLPVVA</sequence>